<proteinExistence type="predicted"/>
<protein>
    <submittedName>
        <fullName evidence="1">Uncharacterized protein</fullName>
    </submittedName>
</protein>
<dbReference type="Proteomes" id="UP000323454">
    <property type="component" value="Unassembled WGS sequence"/>
</dbReference>
<reference evidence="1 2" key="1">
    <citation type="submission" date="2019-09" db="EMBL/GenBank/DDBJ databases">
        <title>Goodfellowia gen. nov., a new genus of the Pseudonocardineae related to Actinoalloteichus, containing Goodfellowia coeruleoviolacea gen. nov., comb. nov. gen. nov., comb. nov.</title>
        <authorList>
            <person name="Labeda D."/>
        </authorList>
    </citation>
    <scope>NUCLEOTIDE SEQUENCE [LARGE SCALE GENOMIC DNA]</scope>
    <source>
        <strain evidence="1 2">AN110305</strain>
    </source>
</reference>
<dbReference type="RefSeq" id="WP_149855342.1">
    <property type="nucleotide sequence ID" value="NZ_VUOB01000179.1"/>
</dbReference>
<sequence length="77" mass="8535">MSDEGDHPAMNPTDADMEAYLKAEFTALRDAIDKRDGEAAKRVLEHLAAEGGQDLADRVIEQLLDHGLRRLFGDEGR</sequence>
<dbReference type="AlphaFoldDB" id="A0A5B2W3H4"/>
<evidence type="ECO:0000313" key="1">
    <source>
        <dbReference type="EMBL" id="KAA2245895.1"/>
    </source>
</evidence>
<organism evidence="1 2">
    <name type="scientific">Solihabitans fulvus</name>
    <dbReference type="NCBI Taxonomy" id="1892852"/>
    <lineage>
        <taxon>Bacteria</taxon>
        <taxon>Bacillati</taxon>
        <taxon>Actinomycetota</taxon>
        <taxon>Actinomycetes</taxon>
        <taxon>Pseudonocardiales</taxon>
        <taxon>Pseudonocardiaceae</taxon>
        <taxon>Solihabitans</taxon>
    </lineage>
</organism>
<reference evidence="1 2" key="2">
    <citation type="submission" date="2019-09" db="EMBL/GenBank/DDBJ databases">
        <authorList>
            <person name="Jin C."/>
        </authorList>
    </citation>
    <scope>NUCLEOTIDE SEQUENCE [LARGE SCALE GENOMIC DNA]</scope>
    <source>
        <strain evidence="1 2">AN110305</strain>
    </source>
</reference>
<comment type="caution">
    <text evidence="1">The sequence shown here is derived from an EMBL/GenBank/DDBJ whole genome shotgun (WGS) entry which is preliminary data.</text>
</comment>
<accession>A0A5B2W3H4</accession>
<name>A0A5B2W3H4_9PSEU</name>
<keyword evidence="2" id="KW-1185">Reference proteome</keyword>
<dbReference type="EMBL" id="VUOB01000179">
    <property type="protein sequence ID" value="KAA2245895.1"/>
    <property type="molecule type" value="Genomic_DNA"/>
</dbReference>
<evidence type="ECO:0000313" key="2">
    <source>
        <dbReference type="Proteomes" id="UP000323454"/>
    </source>
</evidence>
<gene>
    <name evidence="1" type="ORF">F0L68_41155</name>
</gene>